<reference evidence="1" key="1">
    <citation type="submission" date="2014-11" db="EMBL/GenBank/DDBJ databases">
        <authorList>
            <person name="Malar M.C."/>
            <person name="Sen D."/>
            <person name="Tripathy S."/>
        </authorList>
    </citation>
    <scope>NUCLEOTIDE SEQUENCE</scope>
    <source>
        <strain evidence="1">BDU141951</strain>
    </source>
</reference>
<reference evidence="1" key="2">
    <citation type="journal article" date="2015" name="Genome Announc.">
        <title>Draft Genome Sequence of Filamentous Marine Cyanobacterium Lyngbya confervoides Strain BDU141951.</title>
        <authorList>
            <person name="Chandrababunaidu M.M."/>
            <person name="Sen D."/>
            <person name="Tripathy S."/>
        </authorList>
    </citation>
    <scope>NUCLEOTIDE SEQUENCE</scope>
    <source>
        <strain evidence="1">BDU141951</strain>
    </source>
</reference>
<dbReference type="EMBL" id="JTHE02000003">
    <property type="protein sequence ID" value="NEV68567.1"/>
    <property type="molecule type" value="Genomic_DNA"/>
</dbReference>
<comment type="caution">
    <text evidence="1">The sequence shown here is derived from an EMBL/GenBank/DDBJ whole genome shotgun (WGS) entry which is preliminary data.</text>
</comment>
<name>A0A0C1Y528_9CYAN</name>
<proteinExistence type="predicted"/>
<dbReference type="AlphaFoldDB" id="A0A0C1Y528"/>
<evidence type="ECO:0000313" key="1">
    <source>
        <dbReference type="EMBL" id="NEV68567.1"/>
    </source>
</evidence>
<protein>
    <submittedName>
        <fullName evidence="1">Uncharacterized protein</fullName>
    </submittedName>
</protein>
<sequence length="82" mass="9507">MQLEELKQKLDHLNEVHLQRVIALVTSLELEERAATVESLPLWQRVSPMDIARRLRERAASYQGPKHAELPDAAFDRAEIYD</sequence>
<reference evidence="1" key="3">
    <citation type="submission" date="2020-02" db="EMBL/GenBank/DDBJ databases">
        <authorList>
            <person name="Sarangi A.N."/>
            <person name="Ghosh S."/>
            <person name="Mukherjee M."/>
            <person name="Tripathy S."/>
        </authorList>
    </citation>
    <scope>NUCLEOTIDE SEQUENCE</scope>
    <source>
        <strain evidence="1">BDU141951</strain>
    </source>
</reference>
<gene>
    <name evidence="1" type="ORF">QQ91_015755</name>
</gene>
<organism evidence="1">
    <name type="scientific">Lyngbya confervoides BDU141951</name>
    <dbReference type="NCBI Taxonomy" id="1574623"/>
    <lineage>
        <taxon>Bacteria</taxon>
        <taxon>Bacillati</taxon>
        <taxon>Cyanobacteriota</taxon>
        <taxon>Cyanophyceae</taxon>
        <taxon>Oscillatoriophycideae</taxon>
        <taxon>Oscillatoriales</taxon>
        <taxon>Microcoleaceae</taxon>
        <taxon>Lyngbya</taxon>
    </lineage>
</organism>
<accession>A0A0C1Y528</accession>